<evidence type="ECO:0000256" key="1">
    <source>
        <dbReference type="SAM" id="MobiDB-lite"/>
    </source>
</evidence>
<organism evidence="2 3">
    <name type="scientific">Streptococcus constellatus</name>
    <dbReference type="NCBI Taxonomy" id="76860"/>
    <lineage>
        <taxon>Bacteria</taxon>
        <taxon>Bacillati</taxon>
        <taxon>Bacillota</taxon>
        <taxon>Bacilli</taxon>
        <taxon>Lactobacillales</taxon>
        <taxon>Streptococcaceae</taxon>
        <taxon>Streptococcus</taxon>
        <taxon>Streptococcus anginosus group</taxon>
    </lineage>
</organism>
<sequence length="99" mass="11082">MGYKVIRSFKDLNDPQKHDYVVGDSFPREGHDPSEEFISSLLTGYNSAGSIFIAVADEQEVNDEEKVDEKTPETSEDVQEEPATTEKSKGKRASKKVED</sequence>
<dbReference type="RefSeq" id="WP_039677498.1">
    <property type="nucleotide sequence ID" value="NZ_JWIY01000002.1"/>
</dbReference>
<evidence type="ECO:0000313" key="2">
    <source>
        <dbReference type="EMBL" id="KIC77875.1"/>
    </source>
</evidence>
<reference evidence="2 3" key="1">
    <citation type="submission" date="2014-12" db="EMBL/GenBank/DDBJ databases">
        <title>Partial genome sequence of Streptococcus constellatus KCOM 1650 (= ChDC B144).</title>
        <authorList>
            <person name="Kook J.-K."/>
            <person name="Park S.-N."/>
            <person name="Lim Y.K."/>
            <person name="Jo E."/>
        </authorList>
    </citation>
    <scope>NUCLEOTIDE SEQUENCE [LARGE SCALE GENOMIC DNA]</scope>
    <source>
        <strain evidence="2 3">KCOM 1650</strain>
    </source>
</reference>
<dbReference type="EMBL" id="JWIY01000002">
    <property type="protein sequence ID" value="KIC77875.1"/>
    <property type="molecule type" value="Genomic_DNA"/>
</dbReference>
<protein>
    <submittedName>
        <fullName evidence="2">Uncharacterized protein</fullName>
    </submittedName>
</protein>
<proteinExistence type="predicted"/>
<dbReference type="AlphaFoldDB" id="A0A0C1K4E9"/>
<feature type="compositionally biased region" description="Acidic residues" evidence="1">
    <location>
        <begin position="57"/>
        <end position="66"/>
    </location>
</feature>
<evidence type="ECO:0000313" key="3">
    <source>
        <dbReference type="Proteomes" id="UP000031339"/>
    </source>
</evidence>
<feature type="region of interest" description="Disordered" evidence="1">
    <location>
        <begin position="56"/>
        <end position="99"/>
    </location>
</feature>
<accession>A0A0C1K4E9</accession>
<dbReference type="Proteomes" id="UP000031339">
    <property type="component" value="Unassembled WGS sequence"/>
</dbReference>
<comment type="caution">
    <text evidence="2">The sequence shown here is derived from an EMBL/GenBank/DDBJ whole genome shotgun (WGS) entry which is preliminary data.</text>
</comment>
<dbReference type="OrthoDB" id="2300838at2"/>
<feature type="compositionally biased region" description="Basic residues" evidence="1">
    <location>
        <begin position="89"/>
        <end position="99"/>
    </location>
</feature>
<name>A0A0C1K4E9_STRCV</name>
<gene>
    <name evidence="2" type="ORF">RN79_06685</name>
</gene>